<dbReference type="InterPro" id="IPR001296">
    <property type="entry name" value="Glyco_trans_1"/>
</dbReference>
<feature type="domain" description="Glycosyl transferase family 1" evidence="7">
    <location>
        <begin position="188"/>
        <end position="310"/>
    </location>
</feature>
<reference evidence="9" key="1">
    <citation type="submission" date="2018-06" db="EMBL/GenBank/DDBJ databases">
        <authorList>
            <person name="Zhirakovskaya E."/>
        </authorList>
    </citation>
    <scope>NUCLEOTIDE SEQUENCE</scope>
</reference>
<name>A0A3B0VYU5_9ZZZZ</name>
<dbReference type="Pfam" id="PF00534">
    <property type="entry name" value="Glycos_transf_1"/>
    <property type="match status" value="1"/>
</dbReference>
<proteinExistence type="inferred from homology"/>
<organism evidence="9">
    <name type="scientific">hydrothermal vent metagenome</name>
    <dbReference type="NCBI Taxonomy" id="652676"/>
    <lineage>
        <taxon>unclassified sequences</taxon>
        <taxon>metagenomes</taxon>
        <taxon>ecological metagenomes</taxon>
    </lineage>
</organism>
<dbReference type="PANTHER" id="PTHR13615:SF3">
    <property type="entry name" value="GLYCOSYLTRANSFERASE-LIKE DOMAIN-CONTAINING PROTEIN 1"/>
    <property type="match status" value="1"/>
</dbReference>
<evidence type="ECO:0000256" key="4">
    <source>
        <dbReference type="ARBA" id="ARBA00044517"/>
    </source>
</evidence>
<sequence>MKKMKKIVIIEPYYGGSHKAFIDGLLKNLPAAFTLHTLPARKWKWRMRLAAPCFAAQVQSGELELSAVDCILCSPFLDVAAFRSLLPPAFRTLPIYTYFHENQFAYPVQVNDKRDFHFALTNLTTALASDRLAFNSQYNFSSFLEGCRGLLGKMPDMALPDWEDSLRAKTTILHPPLDFREIDALSDSLRNNPEPLILWNHRWEHDKNPELFFAALFALQREGVPFRVIVAGESFLRQPKIFAEARIRLADRIEHFGYVESRQDYITLLTRADLIISTARHEFYGIAVLEAVRAGCRPLLPNSLSYPELFPADFLYKEDNLLPNLRKCLRKTDSIDG</sequence>
<evidence type="ECO:0000256" key="1">
    <source>
        <dbReference type="ARBA" id="ARBA00009481"/>
    </source>
</evidence>
<gene>
    <name evidence="9" type="ORF">MNBD_DELTA03-1305</name>
</gene>
<accession>A0A3B0VYU5</accession>
<protein>
    <recommendedName>
        <fullName evidence="5">tRNA-queuosine alpha-mannosyltransferase</fullName>
        <ecNumber evidence="4">2.4.1.110</ecNumber>
    </recommendedName>
</protein>
<dbReference type="GO" id="GO:0016438">
    <property type="term" value="F:tRNA-queuosine(34) beta-mannosyltransferase activity"/>
    <property type="evidence" value="ECO:0007669"/>
    <property type="project" value="UniProtKB-EC"/>
</dbReference>
<dbReference type="AlphaFoldDB" id="A0A3B0VYU5"/>
<dbReference type="EC" id="2.4.1.110" evidence="4"/>
<keyword evidence="2" id="KW-0328">Glycosyltransferase</keyword>
<dbReference type="EMBL" id="UOEX01000417">
    <property type="protein sequence ID" value="VAW42119.1"/>
    <property type="molecule type" value="Genomic_DNA"/>
</dbReference>
<evidence type="ECO:0000259" key="7">
    <source>
        <dbReference type="Pfam" id="PF00534"/>
    </source>
</evidence>
<dbReference type="CDD" id="cd01635">
    <property type="entry name" value="Glycosyltransferase_GTB-type"/>
    <property type="match status" value="1"/>
</dbReference>
<dbReference type="PANTHER" id="PTHR13615">
    <property type="entry name" value="GLYCOSYLTRANSFERASE-LIKE 1"/>
    <property type="match status" value="1"/>
</dbReference>
<evidence type="ECO:0000259" key="8">
    <source>
        <dbReference type="Pfam" id="PF12038"/>
    </source>
</evidence>
<evidence type="ECO:0000256" key="5">
    <source>
        <dbReference type="ARBA" id="ARBA00044539"/>
    </source>
</evidence>
<dbReference type="InterPro" id="IPR051862">
    <property type="entry name" value="GT-like_domain_containing_1"/>
</dbReference>
<dbReference type="InterPro" id="IPR022701">
    <property type="entry name" value="QTMAN_N"/>
</dbReference>
<dbReference type="SUPFAM" id="SSF53756">
    <property type="entry name" value="UDP-Glycosyltransferase/glycogen phosphorylase"/>
    <property type="match status" value="1"/>
</dbReference>
<feature type="domain" description="tRNA-queuosine alpha-mannosyltransferase N-terminal" evidence="8">
    <location>
        <begin position="6"/>
        <end position="177"/>
    </location>
</feature>
<dbReference type="Pfam" id="PF12038">
    <property type="entry name" value="QTMAN_N"/>
    <property type="match status" value="1"/>
</dbReference>
<evidence type="ECO:0000256" key="6">
    <source>
        <dbReference type="ARBA" id="ARBA00048439"/>
    </source>
</evidence>
<comment type="catalytic activity">
    <reaction evidence="6">
        <text>queuosine(34) in tRNA(Asp) + GDP-alpha-D-mannose = O-4''-alpha-D-mannosylqueuosine(34) in tRNA(Asp) + GDP + H(+)</text>
        <dbReference type="Rhea" id="RHEA:12885"/>
        <dbReference type="Rhea" id="RHEA-COMP:18572"/>
        <dbReference type="Rhea" id="RHEA-COMP:18581"/>
        <dbReference type="ChEBI" id="CHEBI:15378"/>
        <dbReference type="ChEBI" id="CHEBI:57527"/>
        <dbReference type="ChEBI" id="CHEBI:58189"/>
        <dbReference type="ChEBI" id="CHEBI:194431"/>
        <dbReference type="ChEBI" id="CHEBI:194442"/>
        <dbReference type="EC" id="2.4.1.110"/>
    </reaction>
    <physiologicalReaction direction="left-to-right" evidence="6">
        <dbReference type="Rhea" id="RHEA:12886"/>
    </physiologicalReaction>
</comment>
<evidence type="ECO:0000256" key="3">
    <source>
        <dbReference type="ARBA" id="ARBA00022679"/>
    </source>
</evidence>
<dbReference type="Gene3D" id="3.40.50.2000">
    <property type="entry name" value="Glycogen Phosphorylase B"/>
    <property type="match status" value="1"/>
</dbReference>
<evidence type="ECO:0000256" key="2">
    <source>
        <dbReference type="ARBA" id="ARBA00022676"/>
    </source>
</evidence>
<keyword evidence="3" id="KW-0808">Transferase</keyword>
<comment type="similarity">
    <text evidence="1">Belongs to the glycosyltransferase group 1 family. Glycosyltransferase 4 subfamily.</text>
</comment>
<evidence type="ECO:0000313" key="9">
    <source>
        <dbReference type="EMBL" id="VAW42119.1"/>
    </source>
</evidence>
<feature type="non-terminal residue" evidence="9">
    <location>
        <position position="337"/>
    </location>
</feature>